<feature type="compositionally biased region" description="Low complexity" evidence="2">
    <location>
        <begin position="190"/>
        <end position="202"/>
    </location>
</feature>
<accession>A0AAE0G5A8</accession>
<proteinExistence type="predicted"/>
<evidence type="ECO:0000313" key="4">
    <source>
        <dbReference type="EMBL" id="KAK3271885.1"/>
    </source>
</evidence>
<protein>
    <recommendedName>
        <fullName evidence="3">RING-type domain-containing protein</fullName>
    </recommendedName>
</protein>
<dbReference type="AlphaFoldDB" id="A0AAE0G5A8"/>
<feature type="compositionally biased region" description="Basic residues" evidence="2">
    <location>
        <begin position="18"/>
        <end position="33"/>
    </location>
</feature>
<dbReference type="SUPFAM" id="SSF57850">
    <property type="entry name" value="RING/U-box"/>
    <property type="match status" value="1"/>
</dbReference>
<comment type="caution">
    <text evidence="4">The sequence shown here is derived from an EMBL/GenBank/DDBJ whole genome shotgun (WGS) entry which is preliminary data.</text>
</comment>
<keyword evidence="1" id="KW-0862">Zinc</keyword>
<organism evidence="4 5">
    <name type="scientific">Cymbomonas tetramitiformis</name>
    <dbReference type="NCBI Taxonomy" id="36881"/>
    <lineage>
        <taxon>Eukaryota</taxon>
        <taxon>Viridiplantae</taxon>
        <taxon>Chlorophyta</taxon>
        <taxon>Pyramimonadophyceae</taxon>
        <taxon>Pyramimonadales</taxon>
        <taxon>Pyramimonadaceae</taxon>
        <taxon>Cymbomonas</taxon>
    </lineage>
</organism>
<keyword evidence="5" id="KW-1185">Reference proteome</keyword>
<feature type="domain" description="RING-type" evidence="3">
    <location>
        <begin position="105"/>
        <end position="142"/>
    </location>
</feature>
<evidence type="ECO:0000313" key="5">
    <source>
        <dbReference type="Proteomes" id="UP001190700"/>
    </source>
</evidence>
<evidence type="ECO:0000259" key="3">
    <source>
        <dbReference type="PROSITE" id="PS50089"/>
    </source>
</evidence>
<dbReference type="InterPro" id="IPR013083">
    <property type="entry name" value="Znf_RING/FYVE/PHD"/>
</dbReference>
<sequence length="316" mass="33765">MAEETERTSSILFFNQKLHSKAKPSTRSSRHPRASPALCRSAPFDSVQPQPSGSDHLQLQASQAQSCETDRNCTKVDMPVEAPQAVRHNSLPPLSKDKDLHSFLCSVCQHQLRGFTMMCGHTVTCDSCAHLLAANNAACPVCAAPIAFTSSAAGMPELSHTFAEIGVSLAPSNNAPALIHALPSHGHTAPRAAASLARPASADPQRGERSWEAPQRQASGRASAKAIRAQQDRRRHLADIEGGGGISGLSAVERRRALEVIKALLIVPMPCATYAALCAEGEVHKMSTEERRLALQEIAASQTRTEAANVKRLLPS</sequence>
<dbReference type="Gene3D" id="3.30.40.10">
    <property type="entry name" value="Zinc/RING finger domain, C3HC4 (zinc finger)"/>
    <property type="match status" value="1"/>
</dbReference>
<feature type="compositionally biased region" description="Polar residues" evidence="2">
    <location>
        <begin position="47"/>
        <end position="58"/>
    </location>
</feature>
<keyword evidence="1" id="KW-0863">Zinc-finger</keyword>
<dbReference type="PROSITE" id="PS50089">
    <property type="entry name" value="ZF_RING_2"/>
    <property type="match status" value="1"/>
</dbReference>
<evidence type="ECO:0000256" key="2">
    <source>
        <dbReference type="SAM" id="MobiDB-lite"/>
    </source>
</evidence>
<feature type="region of interest" description="Disordered" evidence="2">
    <location>
        <begin position="1"/>
        <end position="58"/>
    </location>
</feature>
<evidence type="ECO:0000256" key="1">
    <source>
        <dbReference type="PROSITE-ProRule" id="PRU00175"/>
    </source>
</evidence>
<dbReference type="Pfam" id="PF13920">
    <property type="entry name" value="zf-C3HC4_3"/>
    <property type="match status" value="1"/>
</dbReference>
<dbReference type="EMBL" id="LGRX02009294">
    <property type="protein sequence ID" value="KAK3271885.1"/>
    <property type="molecule type" value="Genomic_DNA"/>
</dbReference>
<dbReference type="Proteomes" id="UP001190700">
    <property type="component" value="Unassembled WGS sequence"/>
</dbReference>
<gene>
    <name evidence="4" type="ORF">CYMTET_19789</name>
</gene>
<name>A0AAE0G5A8_9CHLO</name>
<feature type="region of interest" description="Disordered" evidence="2">
    <location>
        <begin position="190"/>
        <end position="234"/>
    </location>
</feature>
<dbReference type="InterPro" id="IPR001841">
    <property type="entry name" value="Znf_RING"/>
</dbReference>
<keyword evidence="1" id="KW-0479">Metal-binding</keyword>
<reference evidence="4 5" key="1">
    <citation type="journal article" date="2015" name="Genome Biol. Evol.">
        <title>Comparative Genomics of a Bacterivorous Green Alga Reveals Evolutionary Causalities and Consequences of Phago-Mixotrophic Mode of Nutrition.</title>
        <authorList>
            <person name="Burns J.A."/>
            <person name="Paasch A."/>
            <person name="Narechania A."/>
            <person name="Kim E."/>
        </authorList>
    </citation>
    <scope>NUCLEOTIDE SEQUENCE [LARGE SCALE GENOMIC DNA]</scope>
    <source>
        <strain evidence="4 5">PLY_AMNH</strain>
    </source>
</reference>
<dbReference type="GO" id="GO:0008270">
    <property type="term" value="F:zinc ion binding"/>
    <property type="evidence" value="ECO:0007669"/>
    <property type="project" value="UniProtKB-KW"/>
</dbReference>